<evidence type="ECO:0000259" key="1">
    <source>
        <dbReference type="Pfam" id="PF01738"/>
    </source>
</evidence>
<gene>
    <name evidence="2" type="ORF">AS189_05935</name>
</gene>
<evidence type="ECO:0000313" key="2">
    <source>
        <dbReference type="EMBL" id="ALO66116.1"/>
    </source>
</evidence>
<protein>
    <recommendedName>
        <fullName evidence="1">Dienelactone hydrolase domain-containing protein</fullName>
    </recommendedName>
</protein>
<dbReference type="AlphaFoldDB" id="A0A0S2LX88"/>
<dbReference type="Pfam" id="PF01738">
    <property type="entry name" value="DLH"/>
    <property type="match status" value="1"/>
</dbReference>
<reference evidence="3" key="1">
    <citation type="submission" date="2015-11" db="EMBL/GenBank/DDBJ databases">
        <authorList>
            <person name="Kumar R."/>
            <person name="Singh D."/>
            <person name="Swarnkar M.K."/>
            <person name="Singh A.K."/>
            <person name="Kumar S."/>
        </authorList>
    </citation>
    <scope>NUCLEOTIDE SEQUENCE [LARGE SCALE GENOMIC DNA]</scope>
    <source>
        <strain evidence="3">ERGS4:06</strain>
    </source>
</reference>
<dbReference type="OrthoDB" id="3208682at2"/>
<organism evidence="2 3">
    <name type="scientific">Arthrobacter alpinus</name>
    <dbReference type="NCBI Taxonomy" id="656366"/>
    <lineage>
        <taxon>Bacteria</taxon>
        <taxon>Bacillati</taxon>
        <taxon>Actinomycetota</taxon>
        <taxon>Actinomycetes</taxon>
        <taxon>Micrococcales</taxon>
        <taxon>Micrococcaceae</taxon>
        <taxon>Arthrobacter</taxon>
    </lineage>
</organism>
<dbReference type="EMBL" id="CP013200">
    <property type="protein sequence ID" value="ALO66116.1"/>
    <property type="molecule type" value="Genomic_DNA"/>
</dbReference>
<dbReference type="InterPro" id="IPR051049">
    <property type="entry name" value="Dienelactone_hydrolase-like"/>
</dbReference>
<dbReference type="GO" id="GO:0016787">
    <property type="term" value="F:hydrolase activity"/>
    <property type="evidence" value="ECO:0007669"/>
    <property type="project" value="InterPro"/>
</dbReference>
<reference evidence="2 3" key="2">
    <citation type="journal article" date="2016" name="J. Biotechnol.">
        <title>Complete genome sequence of Arthrobacter alpinus ERGS4:06, a yellow pigmented bacterium tolerant to cold and radiations isolated from Sikkim Himalaya.</title>
        <authorList>
            <person name="Kumar R."/>
            <person name="Singh D."/>
            <person name="Swarnkar M.K."/>
            <person name="Singh A.K."/>
            <person name="Kumar S."/>
        </authorList>
    </citation>
    <scope>NUCLEOTIDE SEQUENCE [LARGE SCALE GENOMIC DNA]</scope>
    <source>
        <strain evidence="2 3">ERGS4:06</strain>
    </source>
</reference>
<dbReference type="SUPFAM" id="SSF53474">
    <property type="entry name" value="alpha/beta-Hydrolases"/>
    <property type="match status" value="1"/>
</dbReference>
<proteinExistence type="predicted"/>
<dbReference type="PANTHER" id="PTHR46623:SF7">
    <property type="entry name" value="CARBOXYMETHYLENEBUTENOLIDASE"/>
    <property type="match status" value="1"/>
</dbReference>
<evidence type="ECO:0000313" key="3">
    <source>
        <dbReference type="Proteomes" id="UP000059574"/>
    </source>
</evidence>
<dbReference type="InterPro" id="IPR002925">
    <property type="entry name" value="Dienelactn_hydro"/>
</dbReference>
<sequence>MIDFEAAGQAFQGYRSEPQGQARGAVLVIHEIWGLNPHTRDIADRFAAAGYLAVAPDLMGLAGLDAVLLAELGERRADPAAQAEVQPLIRAATAPMNSPEMAARTKAGVAVVFDYLNATSEGTDRTAVVGFCFGGTYAFSLAAAEPRLAAAVPFYGHANYSPEDLASISCPILAFYGANDTALMDALPDLTTKMQDANIDFRPTVFPEAGHAFFNDTNPTVYREGPALAAWSLTLEFLEQQLIRP</sequence>
<dbReference type="InterPro" id="IPR029058">
    <property type="entry name" value="AB_hydrolase_fold"/>
</dbReference>
<dbReference type="Proteomes" id="UP000059574">
    <property type="component" value="Chromosome"/>
</dbReference>
<dbReference type="PANTHER" id="PTHR46623">
    <property type="entry name" value="CARBOXYMETHYLENEBUTENOLIDASE-RELATED"/>
    <property type="match status" value="1"/>
</dbReference>
<dbReference type="Gene3D" id="3.40.50.1820">
    <property type="entry name" value="alpha/beta hydrolase"/>
    <property type="match status" value="1"/>
</dbReference>
<accession>A0A0S2LX88</accession>
<name>A0A0S2LX88_9MICC</name>
<feature type="domain" description="Dienelactone hydrolase" evidence="1">
    <location>
        <begin position="11"/>
        <end position="241"/>
    </location>
</feature>